<dbReference type="Proteomes" id="UP001305779">
    <property type="component" value="Unassembled WGS sequence"/>
</dbReference>
<feature type="domain" description="RRM" evidence="4">
    <location>
        <begin position="11"/>
        <end position="81"/>
    </location>
</feature>
<sequence length="333" mass="37494">MSADGAGVSNTRLYLGNLPRNATKADVENHFNTHGTGEITEIKLMNGFGFIEYKDAMDARDVVPDGSEFMGERLVVQFARGSNRPREGFEHQPRMAPRPRRTVHRMTITGLPFETSWQDLKDFARQAGLDVVYSEVNRERDASGTGKGFVEYETAQDLATAVEKLDNSEFKGSTVRCISDPQTDIPRPRERFRSRSPGFRGGRGGYGPPPVDDYYDRRGPPRGYSPRRDDYRRRTPPPRGYYDDPRDDRYGPPPRGARGPPVDDYPPRGGGYADDRYGRAPPPARGGGGGYEPDPYVNGHGREPYGRPPSPRRDGRYERGGYDARPYWYIHPS</sequence>
<dbReference type="SUPFAM" id="SSF54928">
    <property type="entry name" value="RNA-binding domain, RBD"/>
    <property type="match status" value="1"/>
</dbReference>
<evidence type="ECO:0000313" key="5">
    <source>
        <dbReference type="EMBL" id="KAK4495663.1"/>
    </source>
</evidence>
<feature type="region of interest" description="Disordered" evidence="3">
    <location>
        <begin position="173"/>
        <end position="325"/>
    </location>
</feature>
<dbReference type="PANTHER" id="PTHR23003">
    <property type="entry name" value="RNA RECOGNITION MOTIF RRM DOMAIN CONTAINING PROTEIN"/>
    <property type="match status" value="1"/>
</dbReference>
<feature type="compositionally biased region" description="Basic and acidic residues" evidence="3">
    <location>
        <begin position="300"/>
        <end position="322"/>
    </location>
</feature>
<dbReference type="PANTHER" id="PTHR23003:SF51">
    <property type="entry name" value="SERINE-ARGININE PROTEIN 55"/>
    <property type="match status" value="1"/>
</dbReference>
<dbReference type="InterPro" id="IPR050374">
    <property type="entry name" value="RRT5_SRSF_SR"/>
</dbReference>
<dbReference type="InterPro" id="IPR000504">
    <property type="entry name" value="RRM_dom"/>
</dbReference>
<dbReference type="CDD" id="cd12339">
    <property type="entry name" value="RRM2_SRSF1_4_like"/>
    <property type="match status" value="1"/>
</dbReference>
<evidence type="ECO:0000259" key="4">
    <source>
        <dbReference type="PROSITE" id="PS50102"/>
    </source>
</evidence>
<feature type="domain" description="RRM" evidence="4">
    <location>
        <begin position="104"/>
        <end position="176"/>
    </location>
</feature>
<feature type="compositionally biased region" description="Basic and acidic residues" evidence="3">
    <location>
        <begin position="241"/>
        <end position="250"/>
    </location>
</feature>
<dbReference type="SMART" id="SM00360">
    <property type="entry name" value="RRM"/>
    <property type="match status" value="2"/>
</dbReference>
<evidence type="ECO:0000256" key="2">
    <source>
        <dbReference type="PROSITE-ProRule" id="PRU00176"/>
    </source>
</evidence>
<dbReference type="InterPro" id="IPR035979">
    <property type="entry name" value="RBD_domain_sf"/>
</dbReference>
<dbReference type="PROSITE" id="PS50102">
    <property type="entry name" value="RRM"/>
    <property type="match status" value="2"/>
</dbReference>
<dbReference type="Pfam" id="PF00076">
    <property type="entry name" value="RRM_1"/>
    <property type="match status" value="2"/>
</dbReference>
<dbReference type="InterPro" id="IPR012677">
    <property type="entry name" value="Nucleotide-bd_a/b_plait_sf"/>
</dbReference>
<proteinExistence type="predicted"/>
<dbReference type="EMBL" id="JAXOVC010000011">
    <property type="protein sequence ID" value="KAK4495663.1"/>
    <property type="molecule type" value="Genomic_DNA"/>
</dbReference>
<name>A0ABR0E2L3_ZASCE</name>
<accession>A0ABR0E2L3</accession>
<keyword evidence="1 2" id="KW-0694">RNA-binding</keyword>
<gene>
    <name evidence="5" type="ORF">PRZ48_012931</name>
</gene>
<organism evidence="5 6">
    <name type="scientific">Zasmidium cellare</name>
    <name type="common">Wine cellar mold</name>
    <name type="synonym">Racodium cellare</name>
    <dbReference type="NCBI Taxonomy" id="395010"/>
    <lineage>
        <taxon>Eukaryota</taxon>
        <taxon>Fungi</taxon>
        <taxon>Dikarya</taxon>
        <taxon>Ascomycota</taxon>
        <taxon>Pezizomycotina</taxon>
        <taxon>Dothideomycetes</taxon>
        <taxon>Dothideomycetidae</taxon>
        <taxon>Mycosphaerellales</taxon>
        <taxon>Mycosphaerellaceae</taxon>
        <taxon>Zasmidium</taxon>
    </lineage>
</organism>
<reference evidence="5 6" key="1">
    <citation type="journal article" date="2023" name="G3 (Bethesda)">
        <title>A chromosome-level genome assembly of Zasmidium syzygii isolated from banana leaves.</title>
        <authorList>
            <person name="van Westerhoven A.C."/>
            <person name="Mehrabi R."/>
            <person name="Talebi R."/>
            <person name="Steentjes M.B.F."/>
            <person name="Corcolon B."/>
            <person name="Chong P.A."/>
            <person name="Kema G.H.J."/>
            <person name="Seidl M.F."/>
        </authorList>
    </citation>
    <scope>NUCLEOTIDE SEQUENCE [LARGE SCALE GENOMIC DNA]</scope>
    <source>
        <strain evidence="5 6">P124</strain>
    </source>
</reference>
<evidence type="ECO:0000256" key="1">
    <source>
        <dbReference type="ARBA" id="ARBA00022884"/>
    </source>
</evidence>
<dbReference type="Gene3D" id="3.30.70.330">
    <property type="match status" value="2"/>
</dbReference>
<protein>
    <recommendedName>
        <fullName evidence="4">RRM domain-containing protein</fullName>
    </recommendedName>
</protein>
<keyword evidence="6" id="KW-1185">Reference proteome</keyword>
<evidence type="ECO:0000256" key="3">
    <source>
        <dbReference type="SAM" id="MobiDB-lite"/>
    </source>
</evidence>
<comment type="caution">
    <text evidence="5">The sequence shown here is derived from an EMBL/GenBank/DDBJ whole genome shotgun (WGS) entry which is preliminary data.</text>
</comment>
<evidence type="ECO:0000313" key="6">
    <source>
        <dbReference type="Proteomes" id="UP001305779"/>
    </source>
</evidence>